<evidence type="ECO:0000259" key="4">
    <source>
        <dbReference type="PROSITE" id="PS01124"/>
    </source>
</evidence>
<dbReference type="InterPro" id="IPR009057">
    <property type="entry name" value="Homeodomain-like_sf"/>
</dbReference>
<sequence>MLAATSPVVNETLDGETQLTPVWEHGDVHSSFTAMKGHVVTTYHGGERAITLRTGSSRHEGRARPGAISLIPSGHAGRWDMTGPLRVSHVFLGEDRLQHCAEALHAGKTVELLDRAGFDDPVGAGIMQMLSAEAVSLAQPSRRLFAEQAVDLLCTQLIRSHSSSSPVVPARALRGLADWQVKRVKDYMREHLDQPISLDDLAGLVRLSRFHFCTAFRTATGRTPHDWLVGQRIARARELLGDRDRPVTDIALSVGYETPSAFSACFRKLVGVTPSEFRRRHALELQDL</sequence>
<evidence type="ECO:0000256" key="3">
    <source>
        <dbReference type="ARBA" id="ARBA00023163"/>
    </source>
</evidence>
<dbReference type="Pfam" id="PF12833">
    <property type="entry name" value="HTH_18"/>
    <property type="match status" value="1"/>
</dbReference>
<dbReference type="PRINTS" id="PR00032">
    <property type="entry name" value="HTHARAC"/>
</dbReference>
<dbReference type="InterPro" id="IPR020449">
    <property type="entry name" value="Tscrpt_reg_AraC-type_HTH"/>
</dbReference>
<dbReference type="PROSITE" id="PS01124">
    <property type="entry name" value="HTH_ARAC_FAMILY_2"/>
    <property type="match status" value="1"/>
</dbReference>
<dbReference type="SUPFAM" id="SSF46689">
    <property type="entry name" value="Homeodomain-like"/>
    <property type="match status" value="2"/>
</dbReference>
<dbReference type="Gene3D" id="1.10.10.60">
    <property type="entry name" value="Homeodomain-like"/>
    <property type="match status" value="2"/>
</dbReference>
<dbReference type="InterPro" id="IPR050204">
    <property type="entry name" value="AraC_XylS_family_regulators"/>
</dbReference>
<comment type="caution">
    <text evidence="5">The sequence shown here is derived from an EMBL/GenBank/DDBJ whole genome shotgun (WGS) entry which is preliminary data.</text>
</comment>
<dbReference type="PANTHER" id="PTHR46796">
    <property type="entry name" value="HTH-TYPE TRANSCRIPTIONAL ACTIVATOR RHAS-RELATED"/>
    <property type="match status" value="1"/>
</dbReference>
<dbReference type="PANTHER" id="PTHR46796:SF14">
    <property type="entry name" value="TRANSCRIPTIONAL REGULATORY PROTEIN"/>
    <property type="match status" value="1"/>
</dbReference>
<keyword evidence="3" id="KW-0804">Transcription</keyword>
<evidence type="ECO:0000313" key="5">
    <source>
        <dbReference type="EMBL" id="MFD1951533.1"/>
    </source>
</evidence>
<gene>
    <name evidence="5" type="ORF">ACFSGX_12235</name>
</gene>
<dbReference type="InterPro" id="IPR018060">
    <property type="entry name" value="HTH_AraC"/>
</dbReference>
<keyword evidence="1" id="KW-0805">Transcription regulation</keyword>
<evidence type="ECO:0000256" key="1">
    <source>
        <dbReference type="ARBA" id="ARBA00023015"/>
    </source>
</evidence>
<evidence type="ECO:0000256" key="2">
    <source>
        <dbReference type="ARBA" id="ARBA00023125"/>
    </source>
</evidence>
<dbReference type="Proteomes" id="UP001597400">
    <property type="component" value="Unassembled WGS sequence"/>
</dbReference>
<keyword evidence="2" id="KW-0238">DNA-binding</keyword>
<keyword evidence="6" id="KW-1185">Reference proteome</keyword>
<organism evidence="5 6">
    <name type="scientific">Sphingomonas arantia</name>
    <dbReference type="NCBI Taxonomy" id="1460676"/>
    <lineage>
        <taxon>Bacteria</taxon>
        <taxon>Pseudomonadati</taxon>
        <taxon>Pseudomonadota</taxon>
        <taxon>Alphaproteobacteria</taxon>
        <taxon>Sphingomonadales</taxon>
        <taxon>Sphingomonadaceae</taxon>
        <taxon>Sphingomonas</taxon>
    </lineage>
</organism>
<dbReference type="InterPro" id="IPR018062">
    <property type="entry name" value="HTH_AraC-typ_CS"/>
</dbReference>
<reference evidence="6" key="1">
    <citation type="journal article" date="2019" name="Int. J. Syst. Evol. Microbiol.">
        <title>The Global Catalogue of Microorganisms (GCM) 10K type strain sequencing project: providing services to taxonomists for standard genome sequencing and annotation.</title>
        <authorList>
            <consortium name="The Broad Institute Genomics Platform"/>
            <consortium name="The Broad Institute Genome Sequencing Center for Infectious Disease"/>
            <person name="Wu L."/>
            <person name="Ma J."/>
        </authorList>
    </citation>
    <scope>NUCLEOTIDE SEQUENCE [LARGE SCALE GENOMIC DNA]</scope>
    <source>
        <strain evidence="6">CGMCC 1.12702</strain>
    </source>
</reference>
<dbReference type="SMART" id="SM00342">
    <property type="entry name" value="HTH_ARAC"/>
    <property type="match status" value="1"/>
</dbReference>
<dbReference type="PROSITE" id="PS00041">
    <property type="entry name" value="HTH_ARAC_FAMILY_1"/>
    <property type="match status" value="1"/>
</dbReference>
<evidence type="ECO:0000313" key="6">
    <source>
        <dbReference type="Proteomes" id="UP001597400"/>
    </source>
</evidence>
<proteinExistence type="predicted"/>
<dbReference type="EMBL" id="JBHUGS010000003">
    <property type="protein sequence ID" value="MFD1951533.1"/>
    <property type="molecule type" value="Genomic_DNA"/>
</dbReference>
<accession>A0ABW4U1X2</accession>
<feature type="domain" description="HTH araC/xylS-type" evidence="4">
    <location>
        <begin position="182"/>
        <end position="280"/>
    </location>
</feature>
<protein>
    <submittedName>
        <fullName evidence="5">Helix-turn-helix domain-containing protein</fullName>
    </submittedName>
</protein>
<name>A0ABW4U1X2_9SPHN</name>